<accession>A0A075IA88</accession>
<feature type="transmembrane region" description="Helical" evidence="1">
    <location>
        <begin position="172"/>
        <end position="192"/>
    </location>
</feature>
<evidence type="ECO:0000256" key="1">
    <source>
        <dbReference type="SAM" id="Phobius"/>
    </source>
</evidence>
<protein>
    <submittedName>
        <fullName evidence="2">Putative membrane protein</fullName>
    </submittedName>
</protein>
<dbReference type="InterPro" id="IPR019206">
    <property type="entry name" value="DUF2085_TM"/>
</dbReference>
<sequence>MSPLANGLSDRTREMSVSRVVAAITGGYLLLCFIAPVMILEGTVPELSGRANAMDYATDGSWGNQDHGEDSALGHDQSAHGGTFSWTELNPAWAFVYGFGDLNCHQKHERSWEINGNQMPVCTRDVGIFLGLAIGAALFGWRGLNRWTIRDSFLSVFPDSRLEFIYLDDRRMLAVLAIIGIGLVPMAVDGFTQMLTEYESNNPLRVITGLTAGIVLGWWFSAALCARTKYFDDDSASVLLPANARLILK</sequence>
<dbReference type="EMBL" id="KF901273">
    <property type="protein sequence ID" value="AIF24824.1"/>
    <property type="molecule type" value="Genomic_DNA"/>
</dbReference>
<keyword evidence="1" id="KW-1133">Transmembrane helix</keyword>
<evidence type="ECO:0000313" key="2">
    <source>
        <dbReference type="EMBL" id="AIF24824.1"/>
    </source>
</evidence>
<reference evidence="2" key="1">
    <citation type="journal article" date="2014" name="Genome Biol. Evol.">
        <title>Pangenome evidence for extensive interdomain horizontal transfer affecting lineage core and shell genes in uncultured planktonic thaumarchaeota and euryarchaeota.</title>
        <authorList>
            <person name="Deschamps P."/>
            <person name="Zivanovic Y."/>
            <person name="Moreira D."/>
            <person name="Rodriguez-Valera F."/>
            <person name="Lopez-Garcia P."/>
        </authorList>
    </citation>
    <scope>NUCLEOTIDE SEQUENCE</scope>
</reference>
<feature type="transmembrane region" description="Helical" evidence="1">
    <location>
        <begin position="204"/>
        <end position="226"/>
    </location>
</feature>
<keyword evidence="1" id="KW-0812">Transmembrane</keyword>
<name>A0A075IA88_9EURY</name>
<dbReference type="AlphaFoldDB" id="A0A075IA88"/>
<feature type="transmembrane region" description="Helical" evidence="1">
    <location>
        <begin position="126"/>
        <end position="144"/>
    </location>
</feature>
<feature type="transmembrane region" description="Helical" evidence="1">
    <location>
        <begin position="20"/>
        <end position="40"/>
    </location>
</feature>
<keyword evidence="1" id="KW-0472">Membrane</keyword>
<organism evidence="2">
    <name type="scientific">uncultured marine group II/III euryarchaeote SAT1000_40_C12</name>
    <dbReference type="NCBI Taxonomy" id="1456580"/>
    <lineage>
        <taxon>Archaea</taxon>
        <taxon>Methanobacteriati</taxon>
        <taxon>Methanobacteriota</taxon>
        <taxon>environmental samples</taxon>
    </lineage>
</organism>
<dbReference type="Pfam" id="PF09858">
    <property type="entry name" value="DUF2085"/>
    <property type="match status" value="1"/>
</dbReference>
<proteinExistence type="predicted"/>